<dbReference type="InterPro" id="IPR002052">
    <property type="entry name" value="DNA_methylase_N6_adenine_CS"/>
</dbReference>
<evidence type="ECO:0000259" key="1">
    <source>
        <dbReference type="Pfam" id="PF05175"/>
    </source>
</evidence>
<dbReference type="Pfam" id="PF05175">
    <property type="entry name" value="MTS"/>
    <property type="match status" value="1"/>
</dbReference>
<keyword evidence="2" id="KW-0489">Methyltransferase</keyword>
<dbReference type="GO" id="GO:0008170">
    <property type="term" value="F:N-methyltransferase activity"/>
    <property type="evidence" value="ECO:0007669"/>
    <property type="project" value="UniProtKB-ARBA"/>
</dbReference>
<dbReference type="OrthoDB" id="9777257at2"/>
<dbReference type="GO" id="GO:0003676">
    <property type="term" value="F:nucleic acid binding"/>
    <property type="evidence" value="ECO:0007669"/>
    <property type="project" value="InterPro"/>
</dbReference>
<dbReference type="InterPro" id="IPR050210">
    <property type="entry name" value="tRNA_Adenine-N(6)_MTase"/>
</dbReference>
<feature type="domain" description="Methyltransferase small" evidence="1">
    <location>
        <begin position="31"/>
        <end position="126"/>
    </location>
</feature>
<dbReference type="PANTHER" id="PTHR47739">
    <property type="entry name" value="TRNA1(VAL) (ADENINE(37)-N6)-METHYLTRANSFERASE"/>
    <property type="match status" value="1"/>
</dbReference>
<gene>
    <name evidence="2" type="ORF">SAMN05660865_01608</name>
</gene>
<dbReference type="PANTHER" id="PTHR47739:SF1">
    <property type="entry name" value="TRNA1(VAL) (ADENINE(37)-N6)-METHYLTRANSFERASE"/>
    <property type="match status" value="1"/>
</dbReference>
<sequence>MLKEGERIDDLQLEGLKIIQDPQGFCFGIDAVLLSSFAKAKYKETVVDLGTGTGIIPLLMYGKYKPKKIIGVEIQKEVADMAKRSIKLNGLDDKIEIYEGDIKDCFKYLGVNIYDVVVTNPPYKKILTGLVNPKDKKAISRHEILVNLDEVIFSASRLLKGLGRLYMVHRPERLKDIMLSLDKNKFNPKRIRFVHPSYDKAPNMVLIEAVKAGGDFLKVEKPLYVYDEKGNYTEEVLKIYGLI</sequence>
<dbReference type="PROSITE" id="PS00092">
    <property type="entry name" value="N6_MTASE"/>
    <property type="match status" value="1"/>
</dbReference>
<accession>A0A1H5WXX5</accession>
<dbReference type="AlphaFoldDB" id="A0A1H5WXX5"/>
<dbReference type="GO" id="GO:0008757">
    <property type="term" value="F:S-adenosylmethionine-dependent methyltransferase activity"/>
    <property type="evidence" value="ECO:0007669"/>
    <property type="project" value="UniProtKB-ARBA"/>
</dbReference>
<reference evidence="3" key="1">
    <citation type="submission" date="2016-10" db="EMBL/GenBank/DDBJ databases">
        <authorList>
            <person name="Varghese N."/>
            <person name="Submissions S."/>
        </authorList>
    </citation>
    <scope>NUCLEOTIDE SEQUENCE [LARGE SCALE GENOMIC DNA]</scope>
    <source>
        <strain evidence="3">DSM 5463</strain>
    </source>
</reference>
<name>A0A1H5WXX5_9CLOT</name>
<dbReference type="Proteomes" id="UP000242850">
    <property type="component" value="Unassembled WGS sequence"/>
</dbReference>
<dbReference type="Gene3D" id="3.40.50.150">
    <property type="entry name" value="Vaccinia Virus protein VP39"/>
    <property type="match status" value="1"/>
</dbReference>
<protein>
    <submittedName>
        <fullName evidence="2">tRNA1Val (Adenine37-N6)-methyltransferase</fullName>
    </submittedName>
</protein>
<keyword evidence="2" id="KW-0808">Transferase</keyword>
<dbReference type="GO" id="GO:0032259">
    <property type="term" value="P:methylation"/>
    <property type="evidence" value="ECO:0007669"/>
    <property type="project" value="UniProtKB-KW"/>
</dbReference>
<evidence type="ECO:0000313" key="3">
    <source>
        <dbReference type="Proteomes" id="UP000242850"/>
    </source>
</evidence>
<evidence type="ECO:0000313" key="2">
    <source>
        <dbReference type="EMBL" id="SEG04105.1"/>
    </source>
</evidence>
<dbReference type="SUPFAM" id="SSF53335">
    <property type="entry name" value="S-adenosyl-L-methionine-dependent methyltransferases"/>
    <property type="match status" value="1"/>
</dbReference>
<dbReference type="InterPro" id="IPR029063">
    <property type="entry name" value="SAM-dependent_MTases_sf"/>
</dbReference>
<dbReference type="InterPro" id="IPR007848">
    <property type="entry name" value="Small_mtfrase_dom"/>
</dbReference>
<organism evidence="2 3">
    <name type="scientific">Caloramator fervidus</name>
    <dbReference type="NCBI Taxonomy" id="29344"/>
    <lineage>
        <taxon>Bacteria</taxon>
        <taxon>Bacillati</taxon>
        <taxon>Bacillota</taxon>
        <taxon>Clostridia</taxon>
        <taxon>Eubacteriales</taxon>
        <taxon>Clostridiaceae</taxon>
        <taxon>Caloramator</taxon>
    </lineage>
</organism>
<dbReference type="RefSeq" id="WP_103896530.1">
    <property type="nucleotide sequence ID" value="NZ_FNUK01000023.1"/>
</dbReference>
<proteinExistence type="predicted"/>
<dbReference type="CDD" id="cd02440">
    <property type="entry name" value="AdoMet_MTases"/>
    <property type="match status" value="1"/>
</dbReference>
<dbReference type="EMBL" id="FNUK01000023">
    <property type="protein sequence ID" value="SEG04105.1"/>
    <property type="molecule type" value="Genomic_DNA"/>
</dbReference>
<keyword evidence="3" id="KW-1185">Reference proteome</keyword>